<dbReference type="Gene3D" id="3.90.550.50">
    <property type="match status" value="2"/>
</dbReference>
<evidence type="ECO:0000256" key="6">
    <source>
        <dbReference type="ARBA" id="ARBA00022968"/>
    </source>
</evidence>
<dbReference type="RefSeq" id="XP_011202528.2">
    <property type="nucleotide sequence ID" value="XM_011204226.4"/>
</dbReference>
<feature type="domain" description="Fringe-like glycosyltransferase" evidence="11">
    <location>
        <begin position="267"/>
        <end position="495"/>
    </location>
</feature>
<keyword evidence="5" id="KW-0812">Transmembrane</keyword>
<dbReference type="AlphaFoldDB" id="A0A034WQ07"/>
<evidence type="ECO:0000256" key="10">
    <source>
        <dbReference type="SAM" id="SignalP"/>
    </source>
</evidence>
<dbReference type="OrthoDB" id="421979at2759"/>
<dbReference type="EMBL" id="GAKP01002268">
    <property type="protein sequence ID" value="JAC56684.1"/>
    <property type="molecule type" value="Transcribed_RNA"/>
</dbReference>
<evidence type="ECO:0000256" key="1">
    <source>
        <dbReference type="ARBA" id="ARBA00004606"/>
    </source>
</evidence>
<evidence type="ECO:0000256" key="3">
    <source>
        <dbReference type="ARBA" id="ARBA00022676"/>
    </source>
</evidence>
<feature type="chain" id="PRO_5044537567" evidence="10">
    <location>
        <begin position="22"/>
        <end position="517"/>
    </location>
</feature>
<evidence type="ECO:0000256" key="5">
    <source>
        <dbReference type="ARBA" id="ARBA00022692"/>
    </source>
</evidence>
<gene>
    <name evidence="12" type="primary">B3GLT</name>
</gene>
<dbReference type="KEGG" id="bdr:105225655"/>
<evidence type="ECO:0000256" key="9">
    <source>
        <dbReference type="ARBA" id="ARBA00037847"/>
    </source>
</evidence>
<protein>
    <submittedName>
        <fullName evidence="12">Beta-1,3-glucosyltransferase</fullName>
    </submittedName>
</protein>
<keyword evidence="8" id="KW-0472">Membrane</keyword>
<dbReference type="GO" id="GO:0016020">
    <property type="term" value="C:membrane"/>
    <property type="evidence" value="ECO:0007669"/>
    <property type="project" value="UniProtKB-SubCell"/>
</dbReference>
<dbReference type="Pfam" id="PF02434">
    <property type="entry name" value="Fringe"/>
    <property type="match status" value="1"/>
</dbReference>
<evidence type="ECO:0000259" key="11">
    <source>
        <dbReference type="Pfam" id="PF02434"/>
    </source>
</evidence>
<dbReference type="PANTHER" id="PTHR10811">
    <property type="entry name" value="FRINGE-RELATED"/>
    <property type="match status" value="1"/>
</dbReference>
<dbReference type="GO" id="GO:0012505">
    <property type="term" value="C:endomembrane system"/>
    <property type="evidence" value="ECO:0007669"/>
    <property type="project" value="UniProtKB-SubCell"/>
</dbReference>
<comment type="subcellular location">
    <subcellularLocation>
        <location evidence="9">Endomembrane system</location>
        <topology evidence="9">Single-pass membrane protein</topology>
    </subcellularLocation>
    <subcellularLocation>
        <location evidence="1">Membrane</location>
        <topology evidence="1">Single-pass type II membrane protein</topology>
    </subcellularLocation>
</comment>
<dbReference type="InterPro" id="IPR003378">
    <property type="entry name" value="Fringe-like_glycosylTrfase"/>
</dbReference>
<sequence>MYRILNTFVAVLLLGTSNISTEPTGVLFLISSQDTTYHRPLAARLRDDIINQAESQLPNTDYIITVHMLHEIFNFPSYWAIKNAIPLVRSKLLGEHVKWVVWLEESTHVLLQALLEQLALEDATRCLYLGHALYDDQANIRHHFAFHKDSEWFPFPLQRAGIVFSRALIIKTAEALETANIYSSPFIIDMEHELALFIYNEVKSVALETQLSEEELTAATKSNAMQKVLMRKAHYICSRSDEHIEGYADNKCAMYAKPMERNHCNTVRPQNIFFAVKTCKRFHFDRIPIIKATWAPIASHIRYYSDVTDPQIPTISTGIPNTEIGHCNKTLTILKLALREIDDFNRKLENLVPEQDENTRIHWLVLADDDTLLSIPNLCALLGCFNYTNDIYLGERYGFHHNINNGFNYITSGGGVAMSLPAVRKLLAHCHCTHPQDADDMLLGMCFTNLEVPIIHSQQFHQLRPQDYPTELLALDPPISFHKFYDLDPISVYNSYFVNATQQLLLTKKEISYTNQK</sequence>
<comment type="similarity">
    <text evidence="2">Belongs to the glycosyltransferase 31 family.</text>
</comment>
<evidence type="ECO:0000256" key="2">
    <source>
        <dbReference type="ARBA" id="ARBA00008661"/>
    </source>
</evidence>
<keyword evidence="6" id="KW-0735">Signal-anchor</keyword>
<evidence type="ECO:0000256" key="8">
    <source>
        <dbReference type="ARBA" id="ARBA00023136"/>
    </source>
</evidence>
<evidence type="ECO:0000313" key="12">
    <source>
        <dbReference type="EMBL" id="JAC56684.1"/>
    </source>
</evidence>
<dbReference type="RefSeq" id="XP_019845584.2">
    <property type="nucleotide sequence ID" value="XM_019990025.3"/>
</dbReference>
<keyword evidence="10" id="KW-0732">Signal</keyword>
<name>A0A034WQ07_BACDO</name>
<organism evidence="12">
    <name type="scientific">Bactrocera dorsalis</name>
    <name type="common">Oriental fruit fly</name>
    <name type="synonym">Dacus dorsalis</name>
    <dbReference type="NCBI Taxonomy" id="27457"/>
    <lineage>
        <taxon>Eukaryota</taxon>
        <taxon>Metazoa</taxon>
        <taxon>Ecdysozoa</taxon>
        <taxon>Arthropoda</taxon>
        <taxon>Hexapoda</taxon>
        <taxon>Insecta</taxon>
        <taxon>Pterygota</taxon>
        <taxon>Neoptera</taxon>
        <taxon>Endopterygota</taxon>
        <taxon>Diptera</taxon>
        <taxon>Brachycera</taxon>
        <taxon>Muscomorpha</taxon>
        <taxon>Tephritoidea</taxon>
        <taxon>Tephritidae</taxon>
        <taxon>Bactrocera</taxon>
        <taxon>Bactrocera</taxon>
    </lineage>
</organism>
<keyword evidence="3" id="KW-0328">Glycosyltransferase</keyword>
<evidence type="ECO:0000256" key="4">
    <source>
        <dbReference type="ARBA" id="ARBA00022679"/>
    </source>
</evidence>
<proteinExistence type="inferred from homology"/>
<feature type="signal peptide" evidence="10">
    <location>
        <begin position="1"/>
        <end position="21"/>
    </location>
</feature>
<dbReference type="GO" id="GO:0016757">
    <property type="term" value="F:glycosyltransferase activity"/>
    <property type="evidence" value="ECO:0007669"/>
    <property type="project" value="UniProtKB-KW"/>
</dbReference>
<keyword evidence="4 12" id="KW-0808">Transferase</keyword>
<keyword evidence="7" id="KW-1133">Transmembrane helix</keyword>
<accession>A0A034WQ07</accession>
<reference evidence="12" key="1">
    <citation type="journal article" date="2014" name="BMC Genomics">
        <title>Characterizing the developmental transcriptome of the oriental fruit fly, Bactrocera dorsalis (Diptera: Tephritidae) through comparative genomic analysis with Drosophila melanogaster utilizing modENCODE datasets.</title>
        <authorList>
            <person name="Geib S.M."/>
            <person name="Calla B."/>
            <person name="Hall B."/>
            <person name="Hou S."/>
            <person name="Manoukis N.C."/>
        </authorList>
    </citation>
    <scope>NUCLEOTIDE SEQUENCE</scope>
    <source>
        <strain evidence="12">Punador</strain>
    </source>
</reference>
<evidence type="ECO:0000256" key="7">
    <source>
        <dbReference type="ARBA" id="ARBA00022989"/>
    </source>
</evidence>